<dbReference type="AlphaFoldDB" id="A0A7S8FB69"/>
<evidence type="ECO:0000313" key="2">
    <source>
        <dbReference type="EMBL" id="QPD02869.1"/>
    </source>
</evidence>
<feature type="transmembrane region" description="Helical" evidence="1">
    <location>
        <begin position="158"/>
        <end position="178"/>
    </location>
</feature>
<feature type="transmembrane region" description="Helical" evidence="1">
    <location>
        <begin position="221"/>
        <end position="242"/>
    </location>
</feature>
<proteinExistence type="predicted"/>
<evidence type="ECO:0000256" key="1">
    <source>
        <dbReference type="SAM" id="Phobius"/>
    </source>
</evidence>
<sequence>MLTGEISTTHCPKCQTQRSEGAEKCTRCGIIFAKYKSLTGKARLSPSKPAFTESEWFLTAKQWLIESDTTTESMTFYGRAVVFVAMVWWGWAFITTPLETNYTGESFLHLINLPFHEAGHLIFMPFGRFMTILGGTLGQILMPMICLGTFLIKTRDPFGAAVALWWTAESMMDIAPYINDARALDLMLIGGVTGKETDGHDWNNTLTMLNLLEWDHRLAHLTYNIGILLMLGSFLWGGALLLRHYRRLST</sequence>
<organism evidence="2 3">
    <name type="scientific">Candidatus Nitrospira kreftii</name>
    <dbReference type="NCBI Taxonomy" id="2652173"/>
    <lineage>
        <taxon>Bacteria</taxon>
        <taxon>Pseudomonadati</taxon>
        <taxon>Nitrospirota</taxon>
        <taxon>Nitrospiria</taxon>
        <taxon>Nitrospirales</taxon>
        <taxon>Nitrospiraceae</taxon>
        <taxon>Nitrospira</taxon>
    </lineage>
</organism>
<protein>
    <recommendedName>
        <fullName evidence="4">Zinc ribbon domain-containing protein</fullName>
    </recommendedName>
</protein>
<evidence type="ECO:0008006" key="4">
    <source>
        <dbReference type="Google" id="ProtNLM"/>
    </source>
</evidence>
<name>A0A7S8FB69_9BACT</name>
<keyword evidence="1" id="KW-0472">Membrane</keyword>
<dbReference type="EMBL" id="CP047423">
    <property type="protein sequence ID" value="QPD02869.1"/>
    <property type="molecule type" value="Genomic_DNA"/>
</dbReference>
<dbReference type="KEGG" id="nkf:Nkreftii_000643"/>
<accession>A0A7S8FB69</accession>
<keyword evidence="1" id="KW-0812">Transmembrane</keyword>
<reference evidence="2 3" key="1">
    <citation type="journal article" date="2020" name="ISME J.">
        <title>Enrichment and physiological characterization of a novel comammox Nitrospira indicates ammonium inhibition of complete nitrification.</title>
        <authorList>
            <person name="Sakoula D."/>
            <person name="Koch H."/>
            <person name="Frank J."/>
            <person name="Jetten M.S.M."/>
            <person name="van Kessel M.A.H.J."/>
            <person name="Lucker S."/>
        </authorList>
    </citation>
    <scope>NUCLEOTIDE SEQUENCE [LARGE SCALE GENOMIC DNA]</scope>
    <source>
        <strain evidence="2">Comreactor17</strain>
    </source>
</reference>
<evidence type="ECO:0000313" key="3">
    <source>
        <dbReference type="Proteomes" id="UP000593737"/>
    </source>
</evidence>
<feature type="transmembrane region" description="Helical" evidence="1">
    <location>
        <begin position="129"/>
        <end position="151"/>
    </location>
</feature>
<gene>
    <name evidence="2" type="ORF">Nkreftii_000643</name>
</gene>
<keyword evidence="1" id="KW-1133">Transmembrane helix</keyword>
<dbReference type="Proteomes" id="UP000593737">
    <property type="component" value="Chromosome"/>
</dbReference>
<feature type="transmembrane region" description="Helical" evidence="1">
    <location>
        <begin position="76"/>
        <end position="94"/>
    </location>
</feature>